<dbReference type="EMBL" id="NBNE01000002">
    <property type="protein sequence ID" value="OWZ24809.1"/>
    <property type="molecule type" value="Genomic_DNA"/>
</dbReference>
<name>A0A225X6B2_9STRA</name>
<dbReference type="AlphaFoldDB" id="A0A225X6B2"/>
<accession>A0A225X6B2</accession>
<reference evidence="3" key="1">
    <citation type="submission" date="2017-03" db="EMBL/GenBank/DDBJ databases">
        <title>Phytopthora megakarya and P. palmivora, two closely related causual agents of cacao black pod achieved similar genome size and gene model numbers by different mechanisms.</title>
        <authorList>
            <person name="Ali S."/>
            <person name="Shao J."/>
            <person name="Larry D.J."/>
            <person name="Kronmiller B."/>
            <person name="Shen D."/>
            <person name="Strem M.D."/>
            <person name="Melnick R.L."/>
            <person name="Guiltinan M.J."/>
            <person name="Tyler B.M."/>
            <person name="Meinhardt L.W."/>
            <person name="Bailey B.A."/>
        </authorList>
    </citation>
    <scope>NUCLEOTIDE SEQUENCE [LARGE SCALE GENOMIC DNA]</scope>
    <source>
        <strain evidence="3">zdho120</strain>
    </source>
</reference>
<keyword evidence="1" id="KW-0812">Transmembrane</keyword>
<evidence type="ECO:0000313" key="2">
    <source>
        <dbReference type="EMBL" id="OWZ24809.1"/>
    </source>
</evidence>
<feature type="transmembrane region" description="Helical" evidence="1">
    <location>
        <begin position="68"/>
        <end position="86"/>
    </location>
</feature>
<gene>
    <name evidence="2" type="ORF">PHMEG_00083</name>
</gene>
<evidence type="ECO:0000256" key="1">
    <source>
        <dbReference type="SAM" id="Phobius"/>
    </source>
</evidence>
<comment type="caution">
    <text evidence="2">The sequence shown here is derived from an EMBL/GenBank/DDBJ whole genome shotgun (WGS) entry which is preliminary data.</text>
</comment>
<evidence type="ECO:0008006" key="4">
    <source>
        <dbReference type="Google" id="ProtNLM"/>
    </source>
</evidence>
<proteinExistence type="predicted"/>
<protein>
    <recommendedName>
        <fullName evidence="4">Transmembrane protein</fullName>
    </recommendedName>
</protein>
<evidence type="ECO:0000313" key="3">
    <source>
        <dbReference type="Proteomes" id="UP000198211"/>
    </source>
</evidence>
<keyword evidence="1" id="KW-0472">Membrane</keyword>
<organism evidence="2 3">
    <name type="scientific">Phytophthora megakarya</name>
    <dbReference type="NCBI Taxonomy" id="4795"/>
    <lineage>
        <taxon>Eukaryota</taxon>
        <taxon>Sar</taxon>
        <taxon>Stramenopiles</taxon>
        <taxon>Oomycota</taxon>
        <taxon>Peronosporomycetes</taxon>
        <taxon>Peronosporales</taxon>
        <taxon>Peronosporaceae</taxon>
        <taxon>Phytophthora</taxon>
    </lineage>
</organism>
<sequence>MDATASMPAPPAKSILHFVLDNSGWTFNLITTHLLWWIVGFPIGLKYGYSSNSYNDKGGLPSGPEGSGAYIVTLFVCALCTAVYFARLVSYFGWFAPPAPKEHTE</sequence>
<keyword evidence="1" id="KW-1133">Transmembrane helix</keyword>
<feature type="transmembrane region" description="Helical" evidence="1">
    <location>
        <begin position="25"/>
        <end position="47"/>
    </location>
</feature>
<dbReference type="Proteomes" id="UP000198211">
    <property type="component" value="Unassembled WGS sequence"/>
</dbReference>
<dbReference type="OrthoDB" id="67573at2759"/>
<keyword evidence="3" id="KW-1185">Reference proteome</keyword>